<dbReference type="GO" id="GO:0006808">
    <property type="term" value="P:regulation of nitrogen utilization"/>
    <property type="evidence" value="ECO:0007669"/>
    <property type="project" value="InterPro"/>
</dbReference>
<reference evidence="3" key="1">
    <citation type="submission" date="2017-06" db="EMBL/GenBank/DDBJ databases">
        <title>Genome analysis of Fimbriiglobus ruber SP5, the first member of the order Planctomycetales with confirmed chitinolytic capability.</title>
        <authorList>
            <person name="Ravin N.V."/>
            <person name="Rakitin A.L."/>
            <person name="Ivanova A.A."/>
            <person name="Beletsky A.V."/>
            <person name="Kulichevskaya I.S."/>
            <person name="Mardanov A.V."/>
            <person name="Dedysh S.N."/>
        </authorList>
    </citation>
    <scope>NUCLEOTIDE SEQUENCE [LARGE SCALE GENOMIC DNA]</scope>
    <source>
        <strain evidence="3">SP5</strain>
    </source>
</reference>
<sequence length="117" mass="12721">MKLIVAIIRPEKLEDVQQALAETDVYLMTVSDVRGCGRQRGYTEVYRGSEVQIRLLPKVKLEIAVNEAFVDATVEAIVHAARTGDTGNIGDGKIFVLGLDDAVRIRTGERGPDAIGP</sequence>
<dbReference type="Proteomes" id="UP000214646">
    <property type="component" value="Unassembled WGS sequence"/>
</dbReference>
<dbReference type="OrthoDB" id="9802729at2"/>
<comment type="caution">
    <text evidence="2">The sequence shown here is derived from an EMBL/GenBank/DDBJ whole genome shotgun (WGS) entry which is preliminary data.</text>
</comment>
<evidence type="ECO:0000256" key="1">
    <source>
        <dbReference type="RuleBase" id="RU003936"/>
    </source>
</evidence>
<comment type="similarity">
    <text evidence="1">Belongs to the P(II) protein family.</text>
</comment>
<dbReference type="SUPFAM" id="SSF54913">
    <property type="entry name" value="GlnB-like"/>
    <property type="match status" value="1"/>
</dbReference>
<dbReference type="InterPro" id="IPR011322">
    <property type="entry name" value="N-reg_PII-like_a/b"/>
</dbReference>
<dbReference type="GO" id="GO:0005829">
    <property type="term" value="C:cytosol"/>
    <property type="evidence" value="ECO:0007669"/>
    <property type="project" value="TreeGrafter"/>
</dbReference>
<proteinExistence type="inferred from homology"/>
<dbReference type="Gene3D" id="3.30.70.120">
    <property type="match status" value="1"/>
</dbReference>
<evidence type="ECO:0000313" key="3">
    <source>
        <dbReference type="Proteomes" id="UP000214646"/>
    </source>
</evidence>
<dbReference type="SMART" id="SM00938">
    <property type="entry name" value="P-II"/>
    <property type="match status" value="1"/>
</dbReference>
<accession>A0A225D0K5</accession>
<dbReference type="InterPro" id="IPR002187">
    <property type="entry name" value="N-reg_PII"/>
</dbReference>
<dbReference type="InterPro" id="IPR015867">
    <property type="entry name" value="N-reg_PII/ATP_PRibTrfase_C"/>
</dbReference>
<dbReference type="GO" id="GO:0030234">
    <property type="term" value="F:enzyme regulator activity"/>
    <property type="evidence" value="ECO:0007669"/>
    <property type="project" value="InterPro"/>
</dbReference>
<evidence type="ECO:0000313" key="2">
    <source>
        <dbReference type="EMBL" id="OWK35130.1"/>
    </source>
</evidence>
<organism evidence="2 3">
    <name type="scientific">Fimbriiglobus ruber</name>
    <dbReference type="NCBI Taxonomy" id="1908690"/>
    <lineage>
        <taxon>Bacteria</taxon>
        <taxon>Pseudomonadati</taxon>
        <taxon>Planctomycetota</taxon>
        <taxon>Planctomycetia</taxon>
        <taxon>Gemmatales</taxon>
        <taxon>Gemmataceae</taxon>
        <taxon>Fimbriiglobus</taxon>
    </lineage>
</organism>
<name>A0A225D0K5_9BACT</name>
<dbReference type="EMBL" id="NIDE01000019">
    <property type="protein sequence ID" value="OWK35130.1"/>
    <property type="molecule type" value="Genomic_DNA"/>
</dbReference>
<dbReference type="RefSeq" id="WP_088260320.1">
    <property type="nucleotide sequence ID" value="NZ_NIDE01000019.1"/>
</dbReference>
<protein>
    <submittedName>
        <fullName evidence="2">Nitrogen regulatory protein P-II</fullName>
    </submittedName>
</protein>
<dbReference type="PROSITE" id="PS51343">
    <property type="entry name" value="PII_GLNB_DOM"/>
    <property type="match status" value="1"/>
</dbReference>
<dbReference type="AlphaFoldDB" id="A0A225D0K5"/>
<dbReference type="InterPro" id="IPR017918">
    <property type="entry name" value="N-reg_PII_CS"/>
</dbReference>
<dbReference type="PANTHER" id="PTHR30115">
    <property type="entry name" value="NITROGEN REGULATORY PROTEIN P-II"/>
    <property type="match status" value="1"/>
</dbReference>
<dbReference type="GO" id="GO:0005524">
    <property type="term" value="F:ATP binding"/>
    <property type="evidence" value="ECO:0007669"/>
    <property type="project" value="TreeGrafter"/>
</dbReference>
<keyword evidence="3" id="KW-1185">Reference proteome</keyword>
<dbReference type="PRINTS" id="PR00340">
    <property type="entry name" value="PIIGLNB"/>
</dbReference>
<dbReference type="PROSITE" id="PS00638">
    <property type="entry name" value="PII_GLNB_CTER"/>
    <property type="match status" value="1"/>
</dbReference>
<gene>
    <name evidence="2" type="ORF">FRUB_09972</name>
</gene>
<dbReference type="Pfam" id="PF00543">
    <property type="entry name" value="P-II"/>
    <property type="match status" value="1"/>
</dbReference>